<dbReference type="EMBL" id="JAVGJF010000016">
    <property type="protein sequence ID" value="MDQ7175189.1"/>
    <property type="molecule type" value="Genomic_DNA"/>
</dbReference>
<evidence type="ECO:0000313" key="14">
    <source>
        <dbReference type="EMBL" id="PTG71207.1"/>
    </source>
</evidence>
<evidence type="ECO:0000313" key="15">
    <source>
        <dbReference type="Proteomes" id="UP000242008"/>
    </source>
</evidence>
<dbReference type="Proteomes" id="UP000242008">
    <property type="component" value="Unassembled WGS sequence"/>
</dbReference>
<evidence type="ECO:0000256" key="8">
    <source>
        <dbReference type="PROSITE-ProRule" id="PRU00169"/>
    </source>
</evidence>
<evidence type="ECO:0000256" key="3">
    <source>
        <dbReference type="ARBA" id="ARBA00023012"/>
    </source>
</evidence>
<feature type="domain" description="Response regulatory" evidence="10">
    <location>
        <begin position="3"/>
        <end position="117"/>
    </location>
</feature>
<evidence type="ECO:0000256" key="1">
    <source>
        <dbReference type="ARBA" id="ARBA00004496"/>
    </source>
</evidence>
<dbReference type="EMBL" id="PZAO01000002">
    <property type="protein sequence ID" value="PTG71207.1"/>
    <property type="molecule type" value="Genomic_DNA"/>
</dbReference>
<dbReference type="CDD" id="cd17574">
    <property type="entry name" value="REC_OmpR"/>
    <property type="match status" value="1"/>
</dbReference>
<reference evidence="13" key="2">
    <citation type="submission" date="2018-03" db="EMBL/GenBank/DDBJ databases">
        <authorList>
            <person name="Naushad S."/>
        </authorList>
    </citation>
    <scope>NUCLEOTIDE SEQUENCE</scope>
    <source>
        <strain evidence="13">SNUC 105</strain>
        <strain evidence="14">SNUC 1363</strain>
    </source>
</reference>
<dbReference type="EMBL" id="PZCM01000012">
    <property type="protein sequence ID" value="PTG26340.1"/>
    <property type="molecule type" value="Genomic_DNA"/>
</dbReference>
<name>A0AAJ2K925_STACR</name>
<reference evidence="12 17" key="3">
    <citation type="submission" date="2023-08" db="EMBL/GenBank/DDBJ databases">
        <title>Whole genome sequencing of Staphylococcus chromogenes NNSch 2386.</title>
        <authorList>
            <person name="Kropotov V.S."/>
            <person name="Boriskina E.V."/>
            <person name="Gordinskaya N.A."/>
            <person name="Shkurkina I.S."/>
            <person name="Kryazhev D.V."/>
            <person name="Alekseeva A.E."/>
            <person name="Makhova M.A."/>
        </authorList>
    </citation>
    <scope>NUCLEOTIDE SEQUENCE [LARGE SCALE GENOMIC DNA]</scope>
    <source>
        <strain evidence="12 17">NNSch 2386</strain>
    </source>
</reference>
<feature type="DNA-binding region" description="OmpR/PhoB-type" evidence="9">
    <location>
        <begin position="128"/>
        <end position="225"/>
    </location>
</feature>
<feature type="domain" description="OmpR/PhoB-type" evidence="11">
    <location>
        <begin position="128"/>
        <end position="225"/>
    </location>
</feature>
<dbReference type="Gene3D" id="1.10.10.10">
    <property type="entry name" value="Winged helix-like DNA-binding domain superfamily/Winged helix DNA-binding domain"/>
    <property type="match status" value="1"/>
</dbReference>
<dbReference type="PANTHER" id="PTHR48111">
    <property type="entry name" value="REGULATOR OF RPOS"/>
    <property type="match status" value="1"/>
</dbReference>
<keyword evidence="5 9" id="KW-0238">DNA-binding</keyword>
<feature type="modified residue" description="4-aspartylphosphate" evidence="8">
    <location>
        <position position="52"/>
    </location>
</feature>
<dbReference type="SUPFAM" id="SSF46894">
    <property type="entry name" value="C-terminal effector domain of the bipartite response regulators"/>
    <property type="match status" value="1"/>
</dbReference>
<dbReference type="Pfam" id="PF00486">
    <property type="entry name" value="Trans_reg_C"/>
    <property type="match status" value="1"/>
</dbReference>
<organism evidence="13 16">
    <name type="scientific">Staphylococcus chromogenes</name>
    <name type="common">Staphylococcus hyicus subsp. chromogenes</name>
    <dbReference type="NCBI Taxonomy" id="46126"/>
    <lineage>
        <taxon>Bacteria</taxon>
        <taxon>Bacillati</taxon>
        <taxon>Bacillota</taxon>
        <taxon>Bacilli</taxon>
        <taxon>Bacillales</taxon>
        <taxon>Staphylococcaceae</taxon>
        <taxon>Staphylococcus</taxon>
    </lineage>
</organism>
<dbReference type="InterPro" id="IPR016032">
    <property type="entry name" value="Sig_transdc_resp-reg_C-effctor"/>
</dbReference>
<dbReference type="RefSeq" id="WP_037575423.1">
    <property type="nucleotide sequence ID" value="NZ_BMDK01000002.1"/>
</dbReference>
<evidence type="ECO:0000313" key="16">
    <source>
        <dbReference type="Proteomes" id="UP000242144"/>
    </source>
</evidence>
<dbReference type="SMART" id="SM00862">
    <property type="entry name" value="Trans_reg_C"/>
    <property type="match status" value="1"/>
</dbReference>
<gene>
    <name evidence="13" type="ORF">BU638_09085</name>
    <name evidence="14" type="ORF">BU676_01250</name>
    <name evidence="12" type="ORF">RCF65_04225</name>
</gene>
<dbReference type="InterPro" id="IPR011006">
    <property type="entry name" value="CheY-like_superfamily"/>
</dbReference>
<comment type="subcellular location">
    <subcellularLocation>
        <location evidence="1">Cytoplasm</location>
    </subcellularLocation>
</comment>
<reference evidence="15 16" key="1">
    <citation type="journal article" date="2016" name="Front. Microbiol.">
        <title>Comprehensive Phylogenetic Analysis of Bovine Non-aureus Staphylococci Species Based on Whole-Genome Sequencing.</title>
        <authorList>
            <person name="Naushad S."/>
            <person name="Barkema H.W."/>
            <person name="Luby C."/>
            <person name="Condas L.A."/>
            <person name="Nobrega D.B."/>
            <person name="Carson D.A."/>
            <person name="De Buck J."/>
        </authorList>
    </citation>
    <scope>NUCLEOTIDE SEQUENCE [LARGE SCALE GENOMIC DNA]</scope>
    <source>
        <strain evidence="13 16">SNUC 105</strain>
        <strain evidence="14 15">SNUC 1363</strain>
    </source>
</reference>
<evidence type="ECO:0000259" key="10">
    <source>
        <dbReference type="PROSITE" id="PS50110"/>
    </source>
</evidence>
<dbReference type="CDD" id="cd00383">
    <property type="entry name" value="trans_reg_C"/>
    <property type="match status" value="1"/>
</dbReference>
<dbReference type="InterPro" id="IPR036388">
    <property type="entry name" value="WH-like_DNA-bd_sf"/>
</dbReference>
<dbReference type="Proteomes" id="UP001240157">
    <property type="component" value="Unassembled WGS sequence"/>
</dbReference>
<dbReference type="InterPro" id="IPR039420">
    <property type="entry name" value="WalR-like"/>
</dbReference>
<keyword evidence="3" id="KW-0902">Two-component regulatory system</keyword>
<dbReference type="FunFam" id="3.40.50.2300:FF:000001">
    <property type="entry name" value="DNA-binding response regulator PhoB"/>
    <property type="match status" value="1"/>
</dbReference>
<dbReference type="GO" id="GO:0000976">
    <property type="term" value="F:transcription cis-regulatory region binding"/>
    <property type="evidence" value="ECO:0007669"/>
    <property type="project" value="TreeGrafter"/>
</dbReference>
<proteinExistence type="predicted"/>
<evidence type="ECO:0000256" key="4">
    <source>
        <dbReference type="ARBA" id="ARBA00023015"/>
    </source>
</evidence>
<dbReference type="PANTHER" id="PTHR48111:SF22">
    <property type="entry name" value="REGULATOR OF RPOS"/>
    <property type="match status" value="1"/>
</dbReference>
<dbReference type="Pfam" id="PF00072">
    <property type="entry name" value="Response_reg"/>
    <property type="match status" value="1"/>
</dbReference>
<dbReference type="PROSITE" id="PS50110">
    <property type="entry name" value="RESPONSE_REGULATORY"/>
    <property type="match status" value="1"/>
</dbReference>
<dbReference type="InterPro" id="IPR001867">
    <property type="entry name" value="OmpR/PhoB-type_DNA-bd"/>
</dbReference>
<dbReference type="SMART" id="SM00448">
    <property type="entry name" value="REC"/>
    <property type="match status" value="1"/>
</dbReference>
<evidence type="ECO:0000313" key="12">
    <source>
        <dbReference type="EMBL" id="MDQ7175189.1"/>
    </source>
</evidence>
<dbReference type="InterPro" id="IPR001789">
    <property type="entry name" value="Sig_transdc_resp-reg_receiver"/>
</dbReference>
<evidence type="ECO:0000256" key="7">
    <source>
        <dbReference type="ARBA" id="ARBA00040161"/>
    </source>
</evidence>
<dbReference type="GO" id="GO:0005829">
    <property type="term" value="C:cytosol"/>
    <property type="evidence" value="ECO:0007669"/>
    <property type="project" value="TreeGrafter"/>
</dbReference>
<dbReference type="GO" id="GO:0032993">
    <property type="term" value="C:protein-DNA complex"/>
    <property type="evidence" value="ECO:0007669"/>
    <property type="project" value="TreeGrafter"/>
</dbReference>
<evidence type="ECO:0000259" key="11">
    <source>
        <dbReference type="PROSITE" id="PS51755"/>
    </source>
</evidence>
<dbReference type="PROSITE" id="PS51755">
    <property type="entry name" value="OMPR_PHOB"/>
    <property type="match status" value="1"/>
</dbReference>
<evidence type="ECO:0000256" key="6">
    <source>
        <dbReference type="ARBA" id="ARBA00023163"/>
    </source>
</evidence>
<dbReference type="GeneID" id="93656619"/>
<accession>A0AAJ2K925</accession>
<keyword evidence="2 8" id="KW-0597">Phosphoprotein</keyword>
<sequence>MNHILIVEDDEKIARVLQLELEFAEYEVSIAYTGKEALQQFEDHQFDLILLDVMLPELNGLEVLRRIRKKDTQVKVIMLTARDAVMDKVGGLDSGANDYMTKPFEIEELLARIRVHLKDRAPHMQETKRVFSHRHIQVDTSAREVYREGTLVNLTPKEYELLVYLLENKNQALERDQIIAKVWAYDYQGDTNVVDVYVRHLRKKLDQSKPSLISSVRGYGYMIKD</sequence>
<protein>
    <recommendedName>
        <fullName evidence="7">Response regulator ArlR</fullName>
    </recommendedName>
</protein>
<evidence type="ECO:0000313" key="17">
    <source>
        <dbReference type="Proteomes" id="UP001240157"/>
    </source>
</evidence>
<evidence type="ECO:0000256" key="9">
    <source>
        <dbReference type="PROSITE-ProRule" id="PRU01091"/>
    </source>
</evidence>
<keyword evidence="15" id="KW-1185">Reference proteome</keyword>
<evidence type="ECO:0000313" key="13">
    <source>
        <dbReference type="EMBL" id="PTG26340.1"/>
    </source>
</evidence>
<dbReference type="Gene3D" id="6.10.250.690">
    <property type="match status" value="1"/>
</dbReference>
<dbReference type="AlphaFoldDB" id="A0AAJ2K925"/>
<evidence type="ECO:0000256" key="2">
    <source>
        <dbReference type="ARBA" id="ARBA00022553"/>
    </source>
</evidence>
<dbReference type="FunFam" id="1.10.10.10:FF:000005">
    <property type="entry name" value="Two-component system response regulator"/>
    <property type="match status" value="1"/>
</dbReference>
<dbReference type="GO" id="GO:0006355">
    <property type="term" value="P:regulation of DNA-templated transcription"/>
    <property type="evidence" value="ECO:0007669"/>
    <property type="project" value="InterPro"/>
</dbReference>
<dbReference type="GO" id="GO:0000156">
    <property type="term" value="F:phosphorelay response regulator activity"/>
    <property type="evidence" value="ECO:0007669"/>
    <property type="project" value="TreeGrafter"/>
</dbReference>
<keyword evidence="6" id="KW-0804">Transcription</keyword>
<dbReference type="Gene3D" id="3.40.50.2300">
    <property type="match status" value="1"/>
</dbReference>
<keyword evidence="4" id="KW-0805">Transcription regulation</keyword>
<dbReference type="SUPFAM" id="SSF52172">
    <property type="entry name" value="CheY-like"/>
    <property type="match status" value="1"/>
</dbReference>
<dbReference type="Proteomes" id="UP000242144">
    <property type="component" value="Unassembled WGS sequence"/>
</dbReference>
<evidence type="ECO:0000256" key="5">
    <source>
        <dbReference type="ARBA" id="ARBA00023125"/>
    </source>
</evidence>
<comment type="caution">
    <text evidence="13">The sequence shown here is derived from an EMBL/GenBank/DDBJ whole genome shotgun (WGS) entry which is preliminary data.</text>
</comment>